<name>A0A4Q7KH02_9PSEU</name>
<dbReference type="AlphaFoldDB" id="A0A4Q7KH02"/>
<gene>
    <name evidence="1" type="ORF">EV193_112151</name>
</gene>
<accession>A0A4Q7KH02</accession>
<proteinExistence type="predicted"/>
<protein>
    <submittedName>
        <fullName evidence="1">Uncharacterized protein</fullName>
    </submittedName>
</protein>
<reference evidence="1 2" key="1">
    <citation type="submission" date="2019-02" db="EMBL/GenBank/DDBJ databases">
        <title>Genomic Encyclopedia of Type Strains, Phase IV (KMG-IV): sequencing the most valuable type-strain genomes for metagenomic binning, comparative biology and taxonomic classification.</title>
        <authorList>
            <person name="Goeker M."/>
        </authorList>
    </citation>
    <scope>NUCLEOTIDE SEQUENCE [LARGE SCALE GENOMIC DNA]</scope>
    <source>
        <strain evidence="1 2">DSM 101727</strain>
    </source>
</reference>
<comment type="caution">
    <text evidence="1">The sequence shown here is derived from an EMBL/GenBank/DDBJ whole genome shotgun (WGS) entry which is preliminary data.</text>
</comment>
<organism evidence="1 2">
    <name type="scientific">Herbihabitans rhizosphaerae</name>
    <dbReference type="NCBI Taxonomy" id="1872711"/>
    <lineage>
        <taxon>Bacteria</taxon>
        <taxon>Bacillati</taxon>
        <taxon>Actinomycetota</taxon>
        <taxon>Actinomycetes</taxon>
        <taxon>Pseudonocardiales</taxon>
        <taxon>Pseudonocardiaceae</taxon>
        <taxon>Herbihabitans</taxon>
    </lineage>
</organism>
<dbReference type="Proteomes" id="UP000294257">
    <property type="component" value="Unassembled WGS sequence"/>
</dbReference>
<evidence type="ECO:0000313" key="1">
    <source>
        <dbReference type="EMBL" id="RZS32517.1"/>
    </source>
</evidence>
<dbReference type="EMBL" id="SGWQ01000012">
    <property type="protein sequence ID" value="RZS32517.1"/>
    <property type="molecule type" value="Genomic_DNA"/>
</dbReference>
<sequence length="36" mass="4045">MIVPWAAAGEREHIGERLIGSARGPPHLLPIHRSYR</sequence>
<evidence type="ECO:0000313" key="2">
    <source>
        <dbReference type="Proteomes" id="UP000294257"/>
    </source>
</evidence>
<keyword evidence="2" id="KW-1185">Reference proteome</keyword>